<protein>
    <submittedName>
        <fullName evidence="1">Uncharacterized protein</fullName>
    </submittedName>
</protein>
<dbReference type="EMBL" id="CDMZ01001141">
    <property type="protein sequence ID" value="CEM27951.1"/>
    <property type="molecule type" value="Genomic_DNA"/>
</dbReference>
<evidence type="ECO:0000313" key="1">
    <source>
        <dbReference type="EMBL" id="CEM27951.1"/>
    </source>
</evidence>
<organism evidence="1">
    <name type="scientific">Chromera velia CCMP2878</name>
    <dbReference type="NCBI Taxonomy" id="1169474"/>
    <lineage>
        <taxon>Eukaryota</taxon>
        <taxon>Sar</taxon>
        <taxon>Alveolata</taxon>
        <taxon>Colpodellida</taxon>
        <taxon>Chromeraceae</taxon>
        <taxon>Chromera</taxon>
    </lineage>
</organism>
<name>A0A0G4GES6_9ALVE</name>
<gene>
    <name evidence="1" type="ORF">Cvel_21561</name>
</gene>
<sequence length="68" mass="7406">MATLVGGMLPFSPLPSLPFTSSWTWSRALSSPFFSLPLGFSEEEEEEGALISRSTLNPSQHALPVRRG</sequence>
<reference evidence="1" key="1">
    <citation type="submission" date="2014-11" db="EMBL/GenBank/DDBJ databases">
        <authorList>
            <person name="Otto D Thomas"/>
            <person name="Naeem Raeece"/>
        </authorList>
    </citation>
    <scope>NUCLEOTIDE SEQUENCE</scope>
</reference>
<dbReference type="AlphaFoldDB" id="A0A0G4GES6"/>
<proteinExistence type="predicted"/>
<dbReference type="VEuPathDB" id="CryptoDB:Cvel_21561"/>
<accession>A0A0G4GES6</accession>